<evidence type="ECO:0000313" key="2">
    <source>
        <dbReference type="EMBL" id="EGE07632.1"/>
    </source>
</evidence>
<name>F2Q0G4_TRIEC</name>
<dbReference type="AlphaFoldDB" id="F2Q0G4"/>
<dbReference type="Proteomes" id="UP000009169">
    <property type="component" value="Unassembled WGS sequence"/>
</dbReference>
<dbReference type="VEuPathDB" id="FungiDB:TEQG_08761"/>
<reference evidence="3" key="1">
    <citation type="journal article" date="2012" name="MBio">
        <title>Comparative genome analysis of Trichophyton rubrum and related dermatophytes reveals candidate genes involved in infection.</title>
        <authorList>
            <person name="Martinez D.A."/>
            <person name="Oliver B.G."/>
            <person name="Graeser Y."/>
            <person name="Goldberg J.M."/>
            <person name="Li W."/>
            <person name="Martinez-Rossi N.M."/>
            <person name="Monod M."/>
            <person name="Shelest E."/>
            <person name="Barton R.C."/>
            <person name="Birch E."/>
            <person name="Brakhage A.A."/>
            <person name="Chen Z."/>
            <person name="Gurr S.J."/>
            <person name="Heiman D."/>
            <person name="Heitman J."/>
            <person name="Kosti I."/>
            <person name="Rossi A."/>
            <person name="Saif S."/>
            <person name="Samalova M."/>
            <person name="Saunders C.W."/>
            <person name="Shea T."/>
            <person name="Summerbell R.C."/>
            <person name="Xu J."/>
            <person name="Young S."/>
            <person name="Zeng Q."/>
            <person name="Birren B.W."/>
            <person name="Cuomo C.A."/>
            <person name="White T.C."/>
        </authorList>
    </citation>
    <scope>NUCLEOTIDE SEQUENCE [LARGE SCALE GENOMIC DNA]</scope>
    <source>
        <strain evidence="3">ATCC MYA-4606 / CBS 127.97</strain>
    </source>
</reference>
<dbReference type="EMBL" id="DS995763">
    <property type="protein sequence ID" value="EGE07632.1"/>
    <property type="molecule type" value="Genomic_DNA"/>
</dbReference>
<gene>
    <name evidence="2" type="ORF">TEQG_08761</name>
</gene>
<feature type="compositionally biased region" description="Basic and acidic residues" evidence="1">
    <location>
        <begin position="83"/>
        <end position="94"/>
    </location>
</feature>
<evidence type="ECO:0000256" key="1">
    <source>
        <dbReference type="SAM" id="MobiDB-lite"/>
    </source>
</evidence>
<feature type="compositionally biased region" description="Polar residues" evidence="1">
    <location>
        <begin position="19"/>
        <end position="37"/>
    </location>
</feature>
<organism evidence="2 3">
    <name type="scientific">Trichophyton equinum (strain ATCC MYA-4606 / CBS 127.97)</name>
    <name type="common">Horse ringworm fungus</name>
    <dbReference type="NCBI Taxonomy" id="559882"/>
    <lineage>
        <taxon>Eukaryota</taxon>
        <taxon>Fungi</taxon>
        <taxon>Dikarya</taxon>
        <taxon>Ascomycota</taxon>
        <taxon>Pezizomycotina</taxon>
        <taxon>Eurotiomycetes</taxon>
        <taxon>Eurotiomycetidae</taxon>
        <taxon>Onygenales</taxon>
        <taxon>Arthrodermataceae</taxon>
        <taxon>Trichophyton</taxon>
    </lineage>
</organism>
<sequence>MAQYQHDTVILADGKIPQPASQAASCTPSQTLPTDNGNEVRRGPPVSKEKEPLMHGHIQIGCATINELLQQLPTRGKGMQQGKGREGSTKEQKGRREKARRKSAASLIRPTEARQDTNSLQTPFRLQSSRLSLLPNTAKPSETPCECAYPVLRISVGIIAEDNEGLRPALLGASELVILGRGASL</sequence>
<feature type="compositionally biased region" description="Basic and acidic residues" evidence="1">
    <location>
        <begin position="38"/>
        <end position="52"/>
    </location>
</feature>
<dbReference type="HOGENOM" id="CLU_126720_0_0_1"/>
<proteinExistence type="predicted"/>
<feature type="region of interest" description="Disordered" evidence="1">
    <location>
        <begin position="13"/>
        <end position="52"/>
    </location>
</feature>
<accession>F2Q0G4</accession>
<evidence type="ECO:0000313" key="3">
    <source>
        <dbReference type="Proteomes" id="UP000009169"/>
    </source>
</evidence>
<protein>
    <submittedName>
        <fullName evidence="2">Uncharacterized protein</fullName>
    </submittedName>
</protein>
<feature type="region of interest" description="Disordered" evidence="1">
    <location>
        <begin position="75"/>
        <end position="108"/>
    </location>
</feature>
<keyword evidence="3" id="KW-1185">Reference proteome</keyword>